<organism evidence="2 3">
    <name type="scientific">Trichococcus collinsii</name>
    <dbReference type="NCBI Taxonomy" id="157076"/>
    <lineage>
        <taxon>Bacteria</taxon>
        <taxon>Bacillati</taxon>
        <taxon>Bacillota</taxon>
        <taxon>Bacilli</taxon>
        <taxon>Lactobacillales</taxon>
        <taxon>Carnobacteriaceae</taxon>
        <taxon>Trichococcus</taxon>
    </lineage>
</organism>
<protein>
    <submittedName>
        <fullName evidence="2">GDSL-like Lipase/Acylhydrolase family protein</fullName>
    </submittedName>
</protein>
<feature type="domain" description="SGNH hydrolase-type esterase" evidence="1">
    <location>
        <begin position="6"/>
        <end position="100"/>
    </location>
</feature>
<gene>
    <name evidence="2" type="ORF">SAMN04488525_11426</name>
</gene>
<dbReference type="InterPro" id="IPR013830">
    <property type="entry name" value="SGNH_hydro"/>
</dbReference>
<evidence type="ECO:0000259" key="1">
    <source>
        <dbReference type="Pfam" id="PF13472"/>
    </source>
</evidence>
<keyword evidence="3" id="KW-1185">Reference proteome</keyword>
<evidence type="ECO:0000313" key="3">
    <source>
        <dbReference type="Proteomes" id="UP000199042"/>
    </source>
</evidence>
<dbReference type="Pfam" id="PF13472">
    <property type="entry name" value="Lipase_GDSL_2"/>
    <property type="match status" value="1"/>
</dbReference>
<comment type="caution">
    <text evidence="2">The sequence shown here is derived from an EMBL/GenBank/DDBJ whole genome shotgun (WGS) entry which is preliminary data.</text>
</comment>
<evidence type="ECO:0000313" key="2">
    <source>
        <dbReference type="EMBL" id="SEA97175.1"/>
    </source>
</evidence>
<dbReference type="Proteomes" id="UP000199042">
    <property type="component" value="Unassembled WGS sequence"/>
</dbReference>
<reference evidence="2 3" key="1">
    <citation type="submission" date="2016-10" db="EMBL/GenBank/DDBJ databases">
        <authorList>
            <person name="Varghese N."/>
            <person name="Submissions S."/>
        </authorList>
    </citation>
    <scope>NUCLEOTIDE SEQUENCE [LARGE SCALE GENOMIC DNA]</scope>
    <source>
        <strain evidence="2 3">DSM 14526</strain>
    </source>
</reference>
<name>A0AB38A433_9LACT</name>
<dbReference type="AlphaFoldDB" id="A0AB38A433"/>
<accession>A0AB38A433</accession>
<dbReference type="EMBL" id="FNQH01000014">
    <property type="protein sequence ID" value="SEA97175.1"/>
    <property type="molecule type" value="Genomic_DNA"/>
</dbReference>
<sequence length="113" mass="13031">MDQSVENETTKNNYKNIIEEIQKKSPATKIYIQSMLPINNELNGSKVSSETIVELNTYLKNLSSDYDNCEFIDLYPHFQVNGQMNTDYTNDGTHLNGQGYLLWKEQIQDFVNG</sequence>
<dbReference type="SUPFAM" id="SSF52266">
    <property type="entry name" value="SGNH hydrolase"/>
    <property type="match status" value="1"/>
</dbReference>
<proteinExistence type="predicted"/>
<dbReference type="Gene3D" id="3.40.50.1110">
    <property type="entry name" value="SGNH hydrolase"/>
    <property type="match status" value="1"/>
</dbReference>
<dbReference type="InterPro" id="IPR036514">
    <property type="entry name" value="SGNH_hydro_sf"/>
</dbReference>